<dbReference type="OrthoDB" id="2420447at2759"/>
<gene>
    <name evidence="1" type="ORF">BGW38_009073</name>
</gene>
<proteinExistence type="predicted"/>
<keyword evidence="2" id="KW-1185">Reference proteome</keyword>
<name>A0A9P6FK02_9FUNG</name>
<reference evidence="1" key="1">
    <citation type="journal article" date="2020" name="Fungal Divers.">
        <title>Resolving the Mortierellaceae phylogeny through synthesis of multi-gene phylogenetics and phylogenomics.</title>
        <authorList>
            <person name="Vandepol N."/>
            <person name="Liber J."/>
            <person name="Desiro A."/>
            <person name="Na H."/>
            <person name="Kennedy M."/>
            <person name="Barry K."/>
            <person name="Grigoriev I.V."/>
            <person name="Miller A.N."/>
            <person name="O'Donnell K."/>
            <person name="Stajich J.E."/>
            <person name="Bonito G."/>
        </authorList>
    </citation>
    <scope>NUCLEOTIDE SEQUENCE</scope>
    <source>
        <strain evidence="1">KOD1015</strain>
    </source>
</reference>
<dbReference type="EMBL" id="JAABOA010006509">
    <property type="protein sequence ID" value="KAF9559834.1"/>
    <property type="molecule type" value="Genomic_DNA"/>
</dbReference>
<evidence type="ECO:0000313" key="2">
    <source>
        <dbReference type="Proteomes" id="UP000780801"/>
    </source>
</evidence>
<feature type="non-terminal residue" evidence="1">
    <location>
        <position position="69"/>
    </location>
</feature>
<evidence type="ECO:0000313" key="1">
    <source>
        <dbReference type="EMBL" id="KAF9559834.1"/>
    </source>
</evidence>
<comment type="caution">
    <text evidence="1">The sequence shown here is derived from an EMBL/GenBank/DDBJ whole genome shotgun (WGS) entry which is preliminary data.</text>
</comment>
<sequence length="69" mass="7683">APTKRVVPYYNIEKELTRVIEGANPHHSWHTVDAADVETAQKDKLGPFYKKPLPYGVSADSMKLTMLGA</sequence>
<feature type="non-terminal residue" evidence="1">
    <location>
        <position position="1"/>
    </location>
</feature>
<dbReference type="AlphaFoldDB" id="A0A9P6FK02"/>
<protein>
    <submittedName>
        <fullName evidence="1">Uncharacterized protein</fullName>
    </submittedName>
</protein>
<organism evidence="1 2">
    <name type="scientific">Lunasporangiospora selenospora</name>
    <dbReference type="NCBI Taxonomy" id="979761"/>
    <lineage>
        <taxon>Eukaryota</taxon>
        <taxon>Fungi</taxon>
        <taxon>Fungi incertae sedis</taxon>
        <taxon>Mucoromycota</taxon>
        <taxon>Mortierellomycotina</taxon>
        <taxon>Mortierellomycetes</taxon>
        <taxon>Mortierellales</taxon>
        <taxon>Mortierellaceae</taxon>
        <taxon>Lunasporangiospora</taxon>
    </lineage>
</organism>
<dbReference type="Proteomes" id="UP000780801">
    <property type="component" value="Unassembled WGS sequence"/>
</dbReference>
<accession>A0A9P6FK02</accession>